<feature type="compositionally biased region" description="Basic and acidic residues" evidence="6">
    <location>
        <begin position="549"/>
        <end position="561"/>
    </location>
</feature>
<dbReference type="STRING" id="1230905.A0A1G4INZ6"/>
<organism evidence="8 9">
    <name type="scientific">Lachancea mirantina</name>
    <dbReference type="NCBI Taxonomy" id="1230905"/>
    <lineage>
        <taxon>Eukaryota</taxon>
        <taxon>Fungi</taxon>
        <taxon>Dikarya</taxon>
        <taxon>Ascomycota</taxon>
        <taxon>Saccharomycotina</taxon>
        <taxon>Saccharomycetes</taxon>
        <taxon>Saccharomycetales</taxon>
        <taxon>Saccharomycetaceae</taxon>
        <taxon>Lachancea</taxon>
    </lineage>
</organism>
<keyword evidence="4" id="KW-0804">Transcription</keyword>
<name>A0A1G4INZ6_9SACH</name>
<dbReference type="GO" id="GO:0016251">
    <property type="term" value="F:RNA polymerase II general transcription initiation factor activity"/>
    <property type="evidence" value="ECO:0007669"/>
    <property type="project" value="TreeGrafter"/>
</dbReference>
<evidence type="ECO:0000256" key="4">
    <source>
        <dbReference type="ARBA" id="ARBA00023163"/>
    </source>
</evidence>
<feature type="compositionally biased region" description="Polar residues" evidence="6">
    <location>
        <begin position="489"/>
        <end position="502"/>
    </location>
</feature>
<feature type="region of interest" description="Disordered" evidence="6">
    <location>
        <begin position="320"/>
        <end position="343"/>
    </location>
</feature>
<evidence type="ECO:0000256" key="6">
    <source>
        <dbReference type="SAM" id="MobiDB-lite"/>
    </source>
</evidence>
<dbReference type="AlphaFoldDB" id="A0A1G4INZ6"/>
<evidence type="ECO:0000256" key="1">
    <source>
        <dbReference type="ARBA" id="ARBA00004123"/>
    </source>
</evidence>
<dbReference type="PANTHER" id="PTHR12228:SF0">
    <property type="entry name" value="TATA-BOX BINDING PROTEIN ASSOCIATED FACTOR 7"/>
    <property type="match status" value="1"/>
</dbReference>
<dbReference type="PANTHER" id="PTHR12228">
    <property type="entry name" value="TRANSCRIPTION INITIATION FACTOR TFIID 55 KD SUBUNIT-RELATED"/>
    <property type="match status" value="1"/>
</dbReference>
<keyword evidence="3" id="KW-0805">Transcription regulation</keyword>
<feature type="compositionally biased region" description="Acidic residues" evidence="6">
    <location>
        <begin position="508"/>
        <end position="548"/>
    </location>
</feature>
<dbReference type="Pfam" id="PF04658">
    <property type="entry name" value="TAFII55_N"/>
    <property type="match status" value="1"/>
</dbReference>
<dbReference type="GO" id="GO:0005669">
    <property type="term" value="C:transcription factor TFIID complex"/>
    <property type="evidence" value="ECO:0007669"/>
    <property type="project" value="InterPro"/>
</dbReference>
<dbReference type="GO" id="GO:0051123">
    <property type="term" value="P:RNA polymerase II preinitiation complex assembly"/>
    <property type="evidence" value="ECO:0007669"/>
    <property type="project" value="TreeGrafter"/>
</dbReference>
<feature type="compositionally biased region" description="Basic and acidic residues" evidence="6">
    <location>
        <begin position="326"/>
        <end position="336"/>
    </location>
</feature>
<evidence type="ECO:0000256" key="3">
    <source>
        <dbReference type="ARBA" id="ARBA00023015"/>
    </source>
</evidence>
<dbReference type="OrthoDB" id="153872at2759"/>
<feature type="compositionally biased region" description="Polar residues" evidence="6">
    <location>
        <begin position="372"/>
        <end position="385"/>
    </location>
</feature>
<gene>
    <name evidence="8" type="ORF">LAMI_0A03708G</name>
</gene>
<evidence type="ECO:0000313" key="8">
    <source>
        <dbReference type="EMBL" id="SCU78174.1"/>
    </source>
</evidence>
<dbReference type="SMART" id="SM01370">
    <property type="entry name" value="TAFII55_N"/>
    <property type="match status" value="1"/>
</dbReference>
<evidence type="ECO:0000256" key="2">
    <source>
        <dbReference type="ARBA" id="ARBA00009368"/>
    </source>
</evidence>
<evidence type="ECO:0000256" key="5">
    <source>
        <dbReference type="ARBA" id="ARBA00023242"/>
    </source>
</evidence>
<sequence>MAKMKIKRAKGPEISVPEPKTKRITIKAKKEEPSSTSGSSLKVKISKPNREHEQTNASPGGAKMKLKLNFKKEESTIESSSTPKAPRFRIKPVRIPGEGYDSEASDVEDDPLVEEGIILRVLPDLQTDFIKSCIESGDFTGLSMKWKGERHAILKVNGYQYGAVLVDLPSNIEVNKSVDRKNLLKTFDVSQMLICVKPVKEEEDVFKLTPPDTEDLVRKHFSEYADEILTFKKMLLKGYGGGPLTDAEAKYSEGIVTKTYDYKHGLTPPLHNVRNRRFRRKLSRQEINHVEKTVELLLKQDEEAEDFSYELVSESEIAHRPATNVEARRETAERGSLDLFGEEPDDHEDLELELEQALQEDKAGARLVDEGANSSVFDTAQTTGETPRLEETGDDVEQDNGEEEEDDEEDEDNEEDMEEEAPIMTTKEVVDESRQHNELLKDELMELEVTLQHNKQRLQKATNPLLKSRFVESIKKLEKEVDIKRKQLKQSNMSTSQLPSDSKQTRQEEDEEEDEEEEEEDLDNEDDNDDEEDEGEPEDEGEGADAEPEADRGPEPDRNALDQEDMDMMVLFGGEGD</sequence>
<proteinExistence type="inferred from homology"/>
<accession>A0A1G4INZ6</accession>
<dbReference type="Proteomes" id="UP000191024">
    <property type="component" value="Chromosome A"/>
</dbReference>
<feature type="region of interest" description="Disordered" evidence="6">
    <location>
        <begin position="1"/>
        <end position="67"/>
    </location>
</feature>
<feature type="compositionally biased region" description="Acidic residues" evidence="6">
    <location>
        <begin position="392"/>
        <end position="421"/>
    </location>
</feature>
<protein>
    <submittedName>
        <fullName evidence="8">LAMI_0A03708g1_1</fullName>
    </submittedName>
</protein>
<comment type="subcellular location">
    <subcellularLocation>
        <location evidence="1">Nucleus</location>
    </subcellularLocation>
</comment>
<dbReference type="InterPro" id="IPR037817">
    <property type="entry name" value="TAF7"/>
</dbReference>
<feature type="region of interest" description="Disordered" evidence="6">
    <location>
        <begin position="368"/>
        <end position="436"/>
    </location>
</feature>
<comment type="similarity">
    <text evidence="2">Belongs to the TAF7 family.</text>
</comment>
<dbReference type="CDD" id="cd08047">
    <property type="entry name" value="TAF7"/>
    <property type="match status" value="1"/>
</dbReference>
<dbReference type="InterPro" id="IPR006751">
    <property type="entry name" value="TAFII55_prot_cons_reg"/>
</dbReference>
<reference evidence="8 9" key="1">
    <citation type="submission" date="2016-03" db="EMBL/GenBank/DDBJ databases">
        <authorList>
            <person name="Devillers H."/>
        </authorList>
    </citation>
    <scope>NUCLEOTIDE SEQUENCE [LARGE SCALE GENOMIC DNA]</scope>
    <source>
        <strain evidence="8">CBS 11717</strain>
    </source>
</reference>
<keyword evidence="5" id="KW-0539">Nucleus</keyword>
<feature type="region of interest" description="Disordered" evidence="6">
    <location>
        <begin position="484"/>
        <end position="577"/>
    </location>
</feature>
<evidence type="ECO:0000259" key="7">
    <source>
        <dbReference type="SMART" id="SM01370"/>
    </source>
</evidence>
<dbReference type="EMBL" id="LT598462">
    <property type="protein sequence ID" value="SCU78174.1"/>
    <property type="molecule type" value="Genomic_DNA"/>
</dbReference>
<evidence type="ECO:0000313" key="9">
    <source>
        <dbReference type="Proteomes" id="UP000191024"/>
    </source>
</evidence>
<keyword evidence="9" id="KW-1185">Reference proteome</keyword>
<feature type="domain" description="TAFII55 protein conserved region" evidence="7">
    <location>
        <begin position="113"/>
        <end position="306"/>
    </location>
</feature>